<evidence type="ECO:0000256" key="1">
    <source>
        <dbReference type="SAM" id="MobiDB-lite"/>
    </source>
</evidence>
<keyword evidence="4" id="KW-1185">Reference proteome</keyword>
<dbReference type="EMBL" id="ML220180">
    <property type="protein sequence ID" value="TGZ76401.1"/>
    <property type="molecule type" value="Genomic_DNA"/>
</dbReference>
<dbReference type="InParanoid" id="A0A4S2MHP8"/>
<evidence type="ECO:0000313" key="3">
    <source>
        <dbReference type="EMBL" id="TGZ76401.1"/>
    </source>
</evidence>
<protein>
    <submittedName>
        <fullName evidence="3">Uncharacterized protein</fullName>
    </submittedName>
</protein>
<dbReference type="Proteomes" id="UP000298138">
    <property type="component" value="Unassembled WGS sequence"/>
</dbReference>
<name>A0A4S2MHP8_9PEZI</name>
<sequence>MRNRGWLVLITSIITPPVLCFFSRFPLHGLGPDVMRWFTPDFTVYGPEESKTIGGFTECQNPRAEVVSFPRSIDGPLKHRAFAYPVVSHPFVEVFPNLNQLITINVGSKQEPRTMQIPTWIEFRNRDHTVGFTLWDIDQNRMVGDCVEKGDLLFANNFLAPLRTPNMAWMHTKGVNDPSHPNYRVPRERRTGPSQFAGEPHETPPDVNCPPGSALAPVDHLPFIVEPGPERVIVHPHAIYHCITPAELKEKTPGVRRDREDVIRGITDMMRGTERALQDTIITTGQNREHGLLEETRQGIDRNDMSREADRALQDTIITTGQNPEHSLLEKTRRGRVGGDDRGLDMGEDERNIEQLQVVIGPWSVETILCFVFLSVLL</sequence>
<dbReference type="AlphaFoldDB" id="A0A4S2MHP8"/>
<evidence type="ECO:0000313" key="4">
    <source>
        <dbReference type="Proteomes" id="UP000298138"/>
    </source>
</evidence>
<gene>
    <name evidence="3" type="ORF">EX30DRAFT_352656</name>
</gene>
<feature type="signal peptide" evidence="2">
    <location>
        <begin position="1"/>
        <end position="20"/>
    </location>
</feature>
<reference evidence="3 4" key="1">
    <citation type="submission" date="2019-04" db="EMBL/GenBank/DDBJ databases">
        <title>Comparative genomics and transcriptomics to analyze fruiting body development in filamentous ascomycetes.</title>
        <authorList>
            <consortium name="DOE Joint Genome Institute"/>
            <person name="Lutkenhaus R."/>
            <person name="Traeger S."/>
            <person name="Breuer J."/>
            <person name="Kuo A."/>
            <person name="Lipzen A."/>
            <person name="Pangilinan J."/>
            <person name="Dilworth D."/>
            <person name="Sandor L."/>
            <person name="Poggeler S."/>
            <person name="Barry K."/>
            <person name="Grigoriev I.V."/>
            <person name="Nowrousian M."/>
        </authorList>
    </citation>
    <scope>NUCLEOTIDE SEQUENCE [LARGE SCALE GENOMIC DNA]</scope>
    <source>
        <strain evidence="3 4">CBS 389.68</strain>
    </source>
</reference>
<feature type="region of interest" description="Disordered" evidence="1">
    <location>
        <begin position="174"/>
        <end position="205"/>
    </location>
</feature>
<organism evidence="3 4">
    <name type="scientific">Ascodesmis nigricans</name>
    <dbReference type="NCBI Taxonomy" id="341454"/>
    <lineage>
        <taxon>Eukaryota</taxon>
        <taxon>Fungi</taxon>
        <taxon>Dikarya</taxon>
        <taxon>Ascomycota</taxon>
        <taxon>Pezizomycotina</taxon>
        <taxon>Pezizomycetes</taxon>
        <taxon>Pezizales</taxon>
        <taxon>Ascodesmidaceae</taxon>
        <taxon>Ascodesmis</taxon>
    </lineage>
</organism>
<proteinExistence type="predicted"/>
<keyword evidence="2" id="KW-0732">Signal</keyword>
<evidence type="ECO:0000256" key="2">
    <source>
        <dbReference type="SAM" id="SignalP"/>
    </source>
</evidence>
<accession>A0A4S2MHP8</accession>
<feature type="chain" id="PRO_5020975297" evidence="2">
    <location>
        <begin position="21"/>
        <end position="378"/>
    </location>
</feature>